<name>A0A4Q0NZK6_9FLAO</name>
<dbReference type="AlphaFoldDB" id="A0A4Q0NZK6"/>
<dbReference type="EMBL" id="QOVI01000001">
    <property type="protein sequence ID" value="RXG18410.1"/>
    <property type="molecule type" value="Genomic_DNA"/>
</dbReference>
<keyword evidence="2" id="KW-1185">Reference proteome</keyword>
<comment type="caution">
    <text evidence="1">The sequence shown here is derived from an EMBL/GenBank/DDBJ whole genome shotgun (WGS) entry which is preliminary data.</text>
</comment>
<accession>A0A4Q0NZK6</accession>
<sequence length="66" mass="7809">MADALKTNFQFRGKPRGIKPFGGANKKGNFIRFVLFFSWSMLKAQYRLKLFKIKLWKLKKENLKIA</sequence>
<evidence type="ECO:0000313" key="1">
    <source>
        <dbReference type="EMBL" id="RXG18410.1"/>
    </source>
</evidence>
<proteinExistence type="predicted"/>
<reference evidence="1 2" key="1">
    <citation type="submission" date="2018-07" db="EMBL/GenBank/DDBJ databases">
        <title>Leeuwenhoekiella genomics.</title>
        <authorList>
            <person name="Tahon G."/>
            <person name="Willems A."/>
        </authorList>
    </citation>
    <scope>NUCLEOTIDE SEQUENCE [LARGE SCALE GENOMIC DNA]</scope>
    <source>
        <strain evidence="1 2">R-50232</strain>
    </source>
</reference>
<protein>
    <submittedName>
        <fullName evidence="1">Uncharacterized protein</fullName>
    </submittedName>
</protein>
<evidence type="ECO:0000313" key="2">
    <source>
        <dbReference type="Proteomes" id="UP000289821"/>
    </source>
</evidence>
<dbReference type="Proteomes" id="UP000289821">
    <property type="component" value="Unassembled WGS sequence"/>
</dbReference>
<gene>
    <name evidence="1" type="ORF">DSM04_101604</name>
</gene>
<organism evidence="1 2">
    <name type="scientific">Leeuwenhoekiella aestuarii</name>
    <dbReference type="NCBI Taxonomy" id="2249426"/>
    <lineage>
        <taxon>Bacteria</taxon>
        <taxon>Pseudomonadati</taxon>
        <taxon>Bacteroidota</taxon>
        <taxon>Flavobacteriia</taxon>
        <taxon>Flavobacteriales</taxon>
        <taxon>Flavobacteriaceae</taxon>
        <taxon>Leeuwenhoekiella</taxon>
    </lineage>
</organism>